<dbReference type="AlphaFoldDB" id="A0A9D3X5X0"/>
<keyword evidence="3" id="KW-1185">Reference proteome</keyword>
<proteinExistence type="predicted"/>
<dbReference type="EMBL" id="JAHDVG010000482">
    <property type="protein sequence ID" value="KAH1173105.1"/>
    <property type="molecule type" value="Genomic_DNA"/>
</dbReference>
<evidence type="ECO:0000313" key="3">
    <source>
        <dbReference type="Proteomes" id="UP000827986"/>
    </source>
</evidence>
<dbReference type="Proteomes" id="UP000827986">
    <property type="component" value="Unassembled WGS sequence"/>
</dbReference>
<feature type="region of interest" description="Disordered" evidence="1">
    <location>
        <begin position="1"/>
        <end position="74"/>
    </location>
</feature>
<organism evidence="2 3">
    <name type="scientific">Mauremys mutica</name>
    <name type="common">yellowpond turtle</name>
    <dbReference type="NCBI Taxonomy" id="74926"/>
    <lineage>
        <taxon>Eukaryota</taxon>
        <taxon>Metazoa</taxon>
        <taxon>Chordata</taxon>
        <taxon>Craniata</taxon>
        <taxon>Vertebrata</taxon>
        <taxon>Euteleostomi</taxon>
        <taxon>Archelosauria</taxon>
        <taxon>Testudinata</taxon>
        <taxon>Testudines</taxon>
        <taxon>Cryptodira</taxon>
        <taxon>Durocryptodira</taxon>
        <taxon>Testudinoidea</taxon>
        <taxon>Geoemydidae</taxon>
        <taxon>Geoemydinae</taxon>
        <taxon>Mauremys</taxon>
    </lineage>
</organism>
<reference evidence="2" key="1">
    <citation type="submission" date="2021-09" db="EMBL/GenBank/DDBJ databases">
        <title>The genome of Mauremys mutica provides insights into the evolution of semi-aquatic lifestyle.</title>
        <authorList>
            <person name="Gong S."/>
            <person name="Gao Y."/>
        </authorList>
    </citation>
    <scope>NUCLEOTIDE SEQUENCE</scope>
    <source>
        <strain evidence="2">MM-2020</strain>
        <tissue evidence="2">Muscle</tissue>
    </source>
</reference>
<feature type="compositionally biased region" description="Basic residues" evidence="1">
    <location>
        <begin position="62"/>
        <end position="74"/>
    </location>
</feature>
<sequence length="128" mass="13509">MNPHSVAVESQPGSAVVHREPAGIPGGGERIPIEQPAPLLEGWGAPTHSSPSPQRVGCLPHGHCRRRLGPGQRKAKMRLRFTAASEAQEMEAEEVASQPAEEVLGLEIVQLPEAALAQGSGLYSSLPK</sequence>
<gene>
    <name evidence="2" type="ORF">KIL84_016944</name>
</gene>
<evidence type="ECO:0000256" key="1">
    <source>
        <dbReference type="SAM" id="MobiDB-lite"/>
    </source>
</evidence>
<comment type="caution">
    <text evidence="2">The sequence shown here is derived from an EMBL/GenBank/DDBJ whole genome shotgun (WGS) entry which is preliminary data.</text>
</comment>
<accession>A0A9D3X5X0</accession>
<name>A0A9D3X5X0_9SAUR</name>
<evidence type="ECO:0000313" key="2">
    <source>
        <dbReference type="EMBL" id="KAH1173105.1"/>
    </source>
</evidence>
<protein>
    <submittedName>
        <fullName evidence="2">Uncharacterized protein</fullName>
    </submittedName>
</protein>